<dbReference type="RefSeq" id="WP_184618827.1">
    <property type="nucleotide sequence ID" value="NZ_JACHEX010000001.1"/>
</dbReference>
<keyword evidence="3" id="KW-0808">Transferase</keyword>
<evidence type="ECO:0000259" key="1">
    <source>
        <dbReference type="Pfam" id="PF00551"/>
    </source>
</evidence>
<gene>
    <name evidence="3" type="ORF">HNP65_000527</name>
</gene>
<dbReference type="Pfam" id="PF02911">
    <property type="entry name" value="Formyl_trans_C"/>
    <property type="match status" value="1"/>
</dbReference>
<dbReference type="InterPro" id="IPR002376">
    <property type="entry name" value="Formyl_transf_N"/>
</dbReference>
<name>A0A841GJB7_9BACT</name>
<dbReference type="PANTHER" id="PTHR11138:SF5">
    <property type="entry name" value="METHIONYL-TRNA FORMYLTRANSFERASE, MITOCHONDRIAL"/>
    <property type="match status" value="1"/>
</dbReference>
<dbReference type="InterPro" id="IPR011034">
    <property type="entry name" value="Formyl_transferase-like_C_sf"/>
</dbReference>
<keyword evidence="4" id="KW-1185">Reference proteome</keyword>
<dbReference type="SUPFAM" id="SSF53328">
    <property type="entry name" value="Formyltransferase"/>
    <property type="match status" value="1"/>
</dbReference>
<organism evidence="3 4">
    <name type="scientific">Thermosipho japonicus</name>
    <dbReference type="NCBI Taxonomy" id="90323"/>
    <lineage>
        <taxon>Bacteria</taxon>
        <taxon>Thermotogati</taxon>
        <taxon>Thermotogota</taxon>
        <taxon>Thermotogae</taxon>
        <taxon>Thermotogales</taxon>
        <taxon>Fervidobacteriaceae</taxon>
        <taxon>Thermosipho</taxon>
    </lineage>
</organism>
<accession>A0A841GJB7</accession>
<protein>
    <submittedName>
        <fullName evidence="3">Methionyl-tRNA formyltransferase</fullName>
    </submittedName>
</protein>
<proteinExistence type="predicted"/>
<dbReference type="Pfam" id="PF00551">
    <property type="entry name" value="Formyl_trans_N"/>
    <property type="match status" value="1"/>
</dbReference>
<comment type="caution">
    <text evidence="3">The sequence shown here is derived from an EMBL/GenBank/DDBJ whole genome shotgun (WGS) entry which is preliminary data.</text>
</comment>
<dbReference type="GO" id="GO:0005829">
    <property type="term" value="C:cytosol"/>
    <property type="evidence" value="ECO:0007669"/>
    <property type="project" value="TreeGrafter"/>
</dbReference>
<dbReference type="CDD" id="cd08369">
    <property type="entry name" value="FMT_core"/>
    <property type="match status" value="1"/>
</dbReference>
<feature type="domain" description="Formyl transferase C-terminal" evidence="2">
    <location>
        <begin position="202"/>
        <end position="288"/>
    </location>
</feature>
<dbReference type="CDD" id="cd08702">
    <property type="entry name" value="Arna_FMT_C"/>
    <property type="match status" value="1"/>
</dbReference>
<dbReference type="Proteomes" id="UP000555828">
    <property type="component" value="Unassembled WGS sequence"/>
</dbReference>
<dbReference type="PANTHER" id="PTHR11138">
    <property type="entry name" value="METHIONYL-TRNA FORMYLTRANSFERASE"/>
    <property type="match status" value="1"/>
</dbReference>
<evidence type="ECO:0000313" key="4">
    <source>
        <dbReference type="Proteomes" id="UP000555828"/>
    </source>
</evidence>
<reference evidence="3 4" key="1">
    <citation type="submission" date="2020-08" db="EMBL/GenBank/DDBJ databases">
        <title>Genomic Encyclopedia of Type Strains, Phase IV (KMG-IV): sequencing the most valuable type-strain genomes for metagenomic binning, comparative biology and taxonomic classification.</title>
        <authorList>
            <person name="Goeker M."/>
        </authorList>
    </citation>
    <scope>NUCLEOTIDE SEQUENCE [LARGE SCALE GENOMIC DNA]</scope>
    <source>
        <strain evidence="3 4">DSM 13481</strain>
    </source>
</reference>
<sequence>MKKILFIGSKEIGEKTLKLIANKLPESLCGIVTINDEIDMRSRKNNIIKIGQNLKIPVFIGDNHEIEKIINLKKPDLALVVGWYKIIPEHILKMVPMGFFGLHHSLLPKYRGGSPLVWAVINDEKVVGTTLFKLANGIDNGLIFDQKKIEINEKDYISDIIEKISALDLEIIEKFIFSIKNNLDLNLKLQKEEDATYCLQRKPEDGKINWNWPIKKCYNFIRAQSKPYPGAFTYFENSKIIIWKASMTNTIFYGKPGTIVNFNGKLGVITGDQKLMLLENIENLGNDKIKPFKNFY</sequence>
<dbReference type="GO" id="GO:0004479">
    <property type="term" value="F:methionyl-tRNA formyltransferase activity"/>
    <property type="evidence" value="ECO:0007669"/>
    <property type="project" value="TreeGrafter"/>
</dbReference>
<dbReference type="Gene3D" id="3.40.50.12230">
    <property type="match status" value="1"/>
</dbReference>
<feature type="domain" description="Formyl transferase N-terminal" evidence="1">
    <location>
        <begin position="63"/>
        <end position="171"/>
    </location>
</feature>
<dbReference type="EMBL" id="JACHEX010000001">
    <property type="protein sequence ID" value="MBB6062105.1"/>
    <property type="molecule type" value="Genomic_DNA"/>
</dbReference>
<dbReference type="InterPro" id="IPR036477">
    <property type="entry name" value="Formyl_transf_N_sf"/>
</dbReference>
<dbReference type="SUPFAM" id="SSF50486">
    <property type="entry name" value="FMT C-terminal domain-like"/>
    <property type="match status" value="1"/>
</dbReference>
<dbReference type="InterPro" id="IPR005793">
    <property type="entry name" value="Formyl_trans_C"/>
</dbReference>
<evidence type="ECO:0000313" key="3">
    <source>
        <dbReference type="EMBL" id="MBB6062105.1"/>
    </source>
</evidence>
<dbReference type="AlphaFoldDB" id="A0A841GJB7"/>
<evidence type="ECO:0000259" key="2">
    <source>
        <dbReference type="Pfam" id="PF02911"/>
    </source>
</evidence>